<dbReference type="SMART" id="SM00220">
    <property type="entry name" value="S_TKc"/>
    <property type="match status" value="1"/>
</dbReference>
<dbReference type="GO" id="GO:0005524">
    <property type="term" value="F:ATP binding"/>
    <property type="evidence" value="ECO:0007669"/>
    <property type="project" value="InterPro"/>
</dbReference>
<dbReference type="InterPro" id="IPR053235">
    <property type="entry name" value="Ser_Thr_kinase"/>
</dbReference>
<keyword evidence="4" id="KW-1185">Reference proteome</keyword>
<dbReference type="PANTHER" id="PTHR24361">
    <property type="entry name" value="MITOGEN-ACTIVATED KINASE KINASE KINASE"/>
    <property type="match status" value="1"/>
</dbReference>
<dbReference type="PROSITE" id="PS50011">
    <property type="entry name" value="PROTEIN_KINASE_DOM"/>
    <property type="match status" value="1"/>
</dbReference>
<dbReference type="SUPFAM" id="SSF57850">
    <property type="entry name" value="RING/U-box"/>
    <property type="match status" value="1"/>
</dbReference>
<dbReference type="Gene3D" id="3.30.200.20">
    <property type="entry name" value="Phosphorylase Kinase, domain 1"/>
    <property type="match status" value="1"/>
</dbReference>
<feature type="domain" description="Protein kinase" evidence="2">
    <location>
        <begin position="508"/>
        <end position="785"/>
    </location>
</feature>
<name>A0A9K3GHN7_9EUKA</name>
<organism evidence="3 4">
    <name type="scientific">Kipferlia bialata</name>
    <dbReference type="NCBI Taxonomy" id="797122"/>
    <lineage>
        <taxon>Eukaryota</taxon>
        <taxon>Metamonada</taxon>
        <taxon>Carpediemonas-like organisms</taxon>
        <taxon>Kipferlia</taxon>
    </lineage>
</organism>
<dbReference type="GO" id="GO:0005737">
    <property type="term" value="C:cytoplasm"/>
    <property type="evidence" value="ECO:0007669"/>
    <property type="project" value="TreeGrafter"/>
</dbReference>
<evidence type="ECO:0000256" key="1">
    <source>
        <dbReference type="SAM" id="Coils"/>
    </source>
</evidence>
<accession>A0A9K3GHN7</accession>
<dbReference type="EMBL" id="BDIP01000781">
    <property type="protein sequence ID" value="GIQ82695.1"/>
    <property type="molecule type" value="Genomic_DNA"/>
</dbReference>
<gene>
    <name evidence="3" type="ORF">KIPB_003875</name>
</gene>
<evidence type="ECO:0000259" key="2">
    <source>
        <dbReference type="PROSITE" id="PS50011"/>
    </source>
</evidence>
<dbReference type="PROSITE" id="PS00108">
    <property type="entry name" value="PROTEIN_KINASE_ST"/>
    <property type="match status" value="1"/>
</dbReference>
<dbReference type="Gene3D" id="1.20.120.1750">
    <property type="match status" value="1"/>
</dbReference>
<protein>
    <recommendedName>
        <fullName evidence="2">Protein kinase domain-containing protein</fullName>
    </recommendedName>
</protein>
<evidence type="ECO:0000313" key="4">
    <source>
        <dbReference type="Proteomes" id="UP000265618"/>
    </source>
</evidence>
<comment type="caution">
    <text evidence="3">The sequence shown here is derived from an EMBL/GenBank/DDBJ whole genome shotgun (WGS) entry which is preliminary data.</text>
</comment>
<dbReference type="OrthoDB" id="1431934at2759"/>
<feature type="coiled-coil region" evidence="1">
    <location>
        <begin position="116"/>
        <end position="156"/>
    </location>
</feature>
<dbReference type="Proteomes" id="UP000265618">
    <property type="component" value="Unassembled WGS sequence"/>
</dbReference>
<evidence type="ECO:0000313" key="3">
    <source>
        <dbReference type="EMBL" id="GIQ82695.1"/>
    </source>
</evidence>
<keyword evidence="1" id="KW-0175">Coiled coil</keyword>
<sequence>MAHPDASRTTGSAAPVSVLHSASFTATYSWGKKLGEGAFGTVHRVTRRSDGKVFAGKKLNLGELRRKVHVDNCGLSNEVVSLISTYVNLSSEERQERAEEEREVNEWADMMAADYLEDERLEAERLEAERLEAERLEAERVEAERVEAERQRLHQEWLVSLPPLVDTLLSRIDRLEKLTQGVGEQFRAFSADSLPTLSSLKVSLEAHDASAIPTTVSSITSYTPVAQGLEASLSELTGFLEAHPTPMLKGEDCACLHLTLSTLLTCFTECYEAVSSCTDTFNPEEGVGLLRTASTLLDAVRATYPIPLPLDTTALDLDGRAKYFVAQQYNTVLAEVYRVAQPLIQVAGQIDSCLQFMQGVSPPDMDECTRVKGQASSLLLQLSLLAGNQRDIAALVSWLDDHPPVAQDAIEALTEDRADLEYNCSRTRRHTPQEIQKMKAKMCGIDLELSALLACQSARREKMEKLSRYASFPEAAAVLSAPSSHPLDTHPLLSPFRHMFCDYSLAQFKTEDFPSSGRVPLLSGTHPVTQAPVVLKQYILRDDSQNASVRRELSVFSKVLERASNVVHCHGFVIDGDMCYVVLARYTCDLAQYVSQYQPSTRVKKSILRQALLGLSALSSFGIVHKDIKPQNILINVESGCVTGVALTDFDISKTAQDYIATVSRTMNTGAGTIGYIDHKYSLGYGLPGQSGLRFCHLSDVYSLAKVCVWLFQPMLMMETEPAFASEELSSAEVALVKACMGPKSGRLSAYHLYNKGLFADTTVETVPSEAAGVKYQQCLEKRWIEFHAVKDSAPSVECTVDSLLTHFGPREQKGLEGYAELVNPSGVTHTEGEGEGEETHGNGVALRHLLTLLQGRMSIGSQTTSLFEPLSDTGFPVGPSIDACTIMQEARESGDTATLSAIQSVYYAVGRLLAFMSLEHPLEQGVLGKLVLAGLHRNPNEILKDRTLMAHLFAATFPRQRKTLLTLLENPISVPFNDIPGCQSEKVLDEHNLLSYAAEFETGYVRLLMEGVVEMRAGFNSLHDDWAMVVGRLTLDHFLSLSLSLGAFSAEEYLACFDVEDSILQAAFTAFVHEMLERQDMTLLRRLIVFGTGSPLLPLEPITLTLLDNGAFAALPTAQLCSRTITVPSCCLSRLDVSFQDAFDAAGITLGDGGRSTEQALKTVDEELNRFRILSDNRRTCPSCGVAVEKESGCNHIECHCGKHWCFICGFMADEQGPVYGHMTELHGGFFGQV</sequence>
<reference evidence="3 4" key="1">
    <citation type="journal article" date="2018" name="PLoS ONE">
        <title>The draft genome of Kipferlia bialata reveals reductive genome evolution in fornicate parasites.</title>
        <authorList>
            <person name="Tanifuji G."/>
            <person name="Takabayashi S."/>
            <person name="Kume K."/>
            <person name="Takagi M."/>
            <person name="Nakayama T."/>
            <person name="Kamikawa R."/>
            <person name="Inagaki Y."/>
            <person name="Hashimoto T."/>
        </authorList>
    </citation>
    <scope>NUCLEOTIDE SEQUENCE [LARGE SCALE GENOMIC DNA]</scope>
    <source>
        <strain evidence="3">NY0173</strain>
    </source>
</reference>
<dbReference type="InterPro" id="IPR011009">
    <property type="entry name" value="Kinase-like_dom_sf"/>
</dbReference>
<dbReference type="SUPFAM" id="SSF56112">
    <property type="entry name" value="Protein kinase-like (PK-like)"/>
    <property type="match status" value="2"/>
</dbReference>
<dbReference type="InterPro" id="IPR008271">
    <property type="entry name" value="Ser/Thr_kinase_AS"/>
</dbReference>
<dbReference type="InterPro" id="IPR000719">
    <property type="entry name" value="Prot_kinase_dom"/>
</dbReference>
<dbReference type="GO" id="GO:0004674">
    <property type="term" value="F:protein serine/threonine kinase activity"/>
    <property type="evidence" value="ECO:0007669"/>
    <property type="project" value="TreeGrafter"/>
</dbReference>
<dbReference type="Pfam" id="PF26200">
    <property type="entry name" value="Rcat_RNF216"/>
    <property type="match status" value="1"/>
</dbReference>
<dbReference type="Gene3D" id="1.10.510.10">
    <property type="entry name" value="Transferase(Phosphotransferase) domain 1"/>
    <property type="match status" value="1"/>
</dbReference>
<dbReference type="Pfam" id="PF00069">
    <property type="entry name" value="Pkinase"/>
    <property type="match status" value="1"/>
</dbReference>
<dbReference type="AlphaFoldDB" id="A0A9K3GHN7"/>
<proteinExistence type="predicted"/>